<reference evidence="8" key="1">
    <citation type="journal article" date="2023" name="Nat. Commun.">
        <title>Diploid and tetraploid genomes of Acorus and the evolution of monocots.</title>
        <authorList>
            <person name="Ma L."/>
            <person name="Liu K.W."/>
            <person name="Li Z."/>
            <person name="Hsiao Y.Y."/>
            <person name="Qi Y."/>
            <person name="Fu T."/>
            <person name="Tang G.D."/>
            <person name="Zhang D."/>
            <person name="Sun W.H."/>
            <person name="Liu D.K."/>
            <person name="Li Y."/>
            <person name="Chen G.Z."/>
            <person name="Liu X.D."/>
            <person name="Liao X.Y."/>
            <person name="Jiang Y.T."/>
            <person name="Yu X."/>
            <person name="Hao Y."/>
            <person name="Huang J."/>
            <person name="Zhao X.W."/>
            <person name="Ke S."/>
            <person name="Chen Y.Y."/>
            <person name="Wu W.L."/>
            <person name="Hsu J.L."/>
            <person name="Lin Y.F."/>
            <person name="Huang M.D."/>
            <person name="Li C.Y."/>
            <person name="Huang L."/>
            <person name="Wang Z.W."/>
            <person name="Zhao X."/>
            <person name="Zhong W.Y."/>
            <person name="Peng D.H."/>
            <person name="Ahmad S."/>
            <person name="Lan S."/>
            <person name="Zhang J.S."/>
            <person name="Tsai W.C."/>
            <person name="Van de Peer Y."/>
            <person name="Liu Z.J."/>
        </authorList>
    </citation>
    <scope>NUCLEOTIDE SEQUENCE</scope>
    <source>
        <strain evidence="8">CP</strain>
    </source>
</reference>
<reference evidence="8" key="2">
    <citation type="submission" date="2023-06" db="EMBL/GenBank/DDBJ databases">
        <authorList>
            <person name="Ma L."/>
            <person name="Liu K.-W."/>
            <person name="Li Z."/>
            <person name="Hsiao Y.-Y."/>
            <person name="Qi Y."/>
            <person name="Fu T."/>
            <person name="Tang G."/>
            <person name="Zhang D."/>
            <person name="Sun W.-H."/>
            <person name="Liu D.-K."/>
            <person name="Li Y."/>
            <person name="Chen G.-Z."/>
            <person name="Liu X.-D."/>
            <person name="Liao X.-Y."/>
            <person name="Jiang Y.-T."/>
            <person name="Yu X."/>
            <person name="Hao Y."/>
            <person name="Huang J."/>
            <person name="Zhao X.-W."/>
            <person name="Ke S."/>
            <person name="Chen Y.-Y."/>
            <person name="Wu W.-L."/>
            <person name="Hsu J.-L."/>
            <person name="Lin Y.-F."/>
            <person name="Huang M.-D."/>
            <person name="Li C.-Y."/>
            <person name="Huang L."/>
            <person name="Wang Z.-W."/>
            <person name="Zhao X."/>
            <person name="Zhong W.-Y."/>
            <person name="Peng D.-H."/>
            <person name="Ahmad S."/>
            <person name="Lan S."/>
            <person name="Zhang J.-S."/>
            <person name="Tsai W.-C."/>
            <person name="Van De Peer Y."/>
            <person name="Liu Z.-J."/>
        </authorList>
    </citation>
    <scope>NUCLEOTIDE SEQUENCE</scope>
    <source>
        <strain evidence="8">CP</strain>
        <tissue evidence="8">Leaves</tissue>
    </source>
</reference>
<protein>
    <submittedName>
        <fullName evidence="8">Zinc finger protein 7</fullName>
    </submittedName>
</protein>
<dbReference type="Proteomes" id="UP001180020">
    <property type="component" value="Unassembled WGS sequence"/>
</dbReference>
<evidence type="ECO:0000256" key="6">
    <source>
        <dbReference type="PROSITE-ProRule" id="PRU00042"/>
    </source>
</evidence>
<accession>A0AAV9C525</accession>
<dbReference type="GO" id="GO:0009788">
    <property type="term" value="P:negative regulation of abscisic acid-activated signaling pathway"/>
    <property type="evidence" value="ECO:0007669"/>
    <property type="project" value="InterPro"/>
</dbReference>
<keyword evidence="9" id="KW-1185">Reference proteome</keyword>
<evidence type="ECO:0000256" key="2">
    <source>
        <dbReference type="ARBA" id="ARBA00022723"/>
    </source>
</evidence>
<dbReference type="InterPro" id="IPR036236">
    <property type="entry name" value="Znf_C2H2_sf"/>
</dbReference>
<keyword evidence="3 6" id="KW-0863">Zinc-finger</keyword>
<dbReference type="PANTHER" id="PTHR47287:SF15">
    <property type="entry name" value="ZINC FINGER PROTEIN 3-LIKE"/>
    <property type="match status" value="1"/>
</dbReference>
<dbReference type="AlphaFoldDB" id="A0AAV9C525"/>
<name>A0AAV9C525_ACOCL</name>
<evidence type="ECO:0000313" key="9">
    <source>
        <dbReference type="Proteomes" id="UP001180020"/>
    </source>
</evidence>
<evidence type="ECO:0000256" key="4">
    <source>
        <dbReference type="ARBA" id="ARBA00022833"/>
    </source>
</evidence>
<evidence type="ECO:0000259" key="7">
    <source>
        <dbReference type="PROSITE" id="PS50157"/>
    </source>
</evidence>
<dbReference type="GO" id="GO:0008270">
    <property type="term" value="F:zinc ion binding"/>
    <property type="evidence" value="ECO:0007669"/>
    <property type="project" value="UniProtKB-KW"/>
</dbReference>
<dbReference type="InterPro" id="IPR013087">
    <property type="entry name" value="Znf_C2H2_type"/>
</dbReference>
<evidence type="ECO:0000313" key="8">
    <source>
        <dbReference type="EMBL" id="KAK1283403.1"/>
    </source>
</evidence>
<feature type="domain" description="C2H2-type" evidence="7">
    <location>
        <begin position="18"/>
        <end position="45"/>
    </location>
</feature>
<dbReference type="PROSITE" id="PS50157">
    <property type="entry name" value="ZINC_FINGER_C2H2_2"/>
    <property type="match status" value="1"/>
</dbReference>
<evidence type="ECO:0000256" key="1">
    <source>
        <dbReference type="ARBA" id="ARBA00004123"/>
    </source>
</evidence>
<dbReference type="GO" id="GO:0005634">
    <property type="term" value="C:nucleus"/>
    <property type="evidence" value="ECO:0007669"/>
    <property type="project" value="UniProtKB-SubCell"/>
</dbReference>
<dbReference type="EMBL" id="JAUJYO010000021">
    <property type="protein sequence ID" value="KAK1283403.1"/>
    <property type="molecule type" value="Genomic_DNA"/>
</dbReference>
<comment type="subcellular location">
    <subcellularLocation>
        <location evidence="1">Nucleus</location>
    </subcellularLocation>
</comment>
<comment type="caution">
    <text evidence="8">The sequence shown here is derived from an EMBL/GenBank/DDBJ whole genome shotgun (WGS) entry which is preliminary data.</text>
</comment>
<dbReference type="PANTHER" id="PTHR47287">
    <property type="entry name" value="C2H2 AND C2HC ZINC FINGERS SUPERFAMILY PROTEIN"/>
    <property type="match status" value="1"/>
</dbReference>
<dbReference type="SUPFAM" id="SSF57667">
    <property type="entry name" value="beta-beta-alpha zinc fingers"/>
    <property type="match status" value="1"/>
</dbReference>
<organism evidence="8 9">
    <name type="scientific">Acorus calamus</name>
    <name type="common">Sweet flag</name>
    <dbReference type="NCBI Taxonomy" id="4465"/>
    <lineage>
        <taxon>Eukaryota</taxon>
        <taxon>Viridiplantae</taxon>
        <taxon>Streptophyta</taxon>
        <taxon>Embryophyta</taxon>
        <taxon>Tracheophyta</taxon>
        <taxon>Spermatophyta</taxon>
        <taxon>Magnoliopsida</taxon>
        <taxon>Liliopsida</taxon>
        <taxon>Acoraceae</taxon>
        <taxon>Acorus</taxon>
    </lineage>
</organism>
<sequence length="179" mass="19505">MAREEKKPIIGEAMGRLFSCHFCSRKFYSCQALGGHQNAHKKERSAAKRAAEMFSTSDHGLYSMPSSSHHPSQFTSHTHIGYYGSGGPSFHLNSHAASNASVLCSANLFGSNGAARFVGHSGIGRALTSNVGIGDDEQSFLNWQRNYRQSTSTEKRVSGREDCGHDANDDTKIDLSLHL</sequence>
<evidence type="ECO:0000256" key="3">
    <source>
        <dbReference type="ARBA" id="ARBA00022771"/>
    </source>
</evidence>
<evidence type="ECO:0000256" key="5">
    <source>
        <dbReference type="ARBA" id="ARBA00023242"/>
    </source>
</evidence>
<dbReference type="InterPro" id="IPR044246">
    <property type="entry name" value="ZFP3-like"/>
</dbReference>
<gene>
    <name evidence="8" type="primary">ZFP7</name>
    <name evidence="8" type="ORF">QJS10_CPB21g00255</name>
</gene>
<keyword evidence="4" id="KW-0862">Zinc</keyword>
<dbReference type="PROSITE" id="PS00028">
    <property type="entry name" value="ZINC_FINGER_C2H2_1"/>
    <property type="match status" value="1"/>
</dbReference>
<keyword evidence="2" id="KW-0479">Metal-binding</keyword>
<dbReference type="Gene3D" id="3.30.160.60">
    <property type="entry name" value="Classic Zinc Finger"/>
    <property type="match status" value="1"/>
</dbReference>
<proteinExistence type="predicted"/>
<keyword evidence="5" id="KW-0539">Nucleus</keyword>